<reference evidence="7 8" key="1">
    <citation type="submission" date="2018-03" db="EMBL/GenBank/DDBJ databases">
        <title>Genomic Encyclopedia of Archaeal and Bacterial Type Strains, Phase II (KMG-II): from individual species to whole genera.</title>
        <authorList>
            <person name="Goeker M."/>
        </authorList>
    </citation>
    <scope>NUCLEOTIDE SEQUENCE [LARGE SCALE GENOMIC DNA]</scope>
    <source>
        <strain evidence="7 8">DSM 45312</strain>
    </source>
</reference>
<dbReference type="Pfam" id="PF01614">
    <property type="entry name" value="IclR_C"/>
    <property type="match status" value="1"/>
</dbReference>
<proteinExistence type="predicted"/>
<dbReference type="AlphaFoldDB" id="A0A2P8DQA4"/>
<dbReference type="PANTHER" id="PTHR30136:SF24">
    <property type="entry name" value="HTH-TYPE TRANSCRIPTIONAL REPRESSOR ALLR"/>
    <property type="match status" value="1"/>
</dbReference>
<feature type="domain" description="IclR-ED" evidence="6">
    <location>
        <begin position="84"/>
        <end position="268"/>
    </location>
</feature>
<keyword evidence="1" id="KW-0805">Transcription regulation</keyword>
<dbReference type="Proteomes" id="UP000240542">
    <property type="component" value="Unassembled WGS sequence"/>
</dbReference>
<dbReference type="SUPFAM" id="SSF55781">
    <property type="entry name" value="GAF domain-like"/>
    <property type="match status" value="1"/>
</dbReference>
<dbReference type="Pfam" id="PF09339">
    <property type="entry name" value="HTH_IclR"/>
    <property type="match status" value="1"/>
</dbReference>
<protein>
    <submittedName>
        <fullName evidence="7">IclR family transcriptional regulator</fullName>
    </submittedName>
</protein>
<accession>A0A2P8DQA4</accession>
<dbReference type="InterPro" id="IPR036390">
    <property type="entry name" value="WH_DNA-bd_sf"/>
</dbReference>
<dbReference type="Gene3D" id="1.10.10.10">
    <property type="entry name" value="Winged helix-like DNA-binding domain superfamily/Winged helix DNA-binding domain"/>
    <property type="match status" value="1"/>
</dbReference>
<dbReference type="SMART" id="SM00346">
    <property type="entry name" value="HTH_ICLR"/>
    <property type="match status" value="1"/>
</dbReference>
<evidence type="ECO:0000256" key="4">
    <source>
        <dbReference type="SAM" id="MobiDB-lite"/>
    </source>
</evidence>
<evidence type="ECO:0000313" key="8">
    <source>
        <dbReference type="Proteomes" id="UP000240542"/>
    </source>
</evidence>
<dbReference type="RefSeq" id="WP_106581823.1">
    <property type="nucleotide sequence ID" value="NZ_PYGA01000003.1"/>
</dbReference>
<comment type="caution">
    <text evidence="7">The sequence shown here is derived from an EMBL/GenBank/DDBJ whole genome shotgun (WGS) entry which is preliminary data.</text>
</comment>
<dbReference type="GO" id="GO:0003677">
    <property type="term" value="F:DNA binding"/>
    <property type="evidence" value="ECO:0007669"/>
    <property type="project" value="UniProtKB-KW"/>
</dbReference>
<sequence length="281" mass="30357">MSSNRRAPDAAPDERRPAPPAGPGPGAAPANASLVRGLRILDCVAELGRARVDDLAARVDLPLSTVYRYVRQLRDMGYLYEVDGHYTLGVDFSERRRDTGHLVRLAEPVLRGLRDSTGEAVVLTVRVRTAALCLDRLMPQRRYLLSFQRGTVRPLYAGASVLPLLAFATPDVVDDVLAGPMRRITARTPDREALKREVAQVREHGFAVSRGEVDPGMVAVGVPVFRGRGCICAVSVVGSEHSMAEDRLENAVRAAREAGAALGARLNSADGAVAWTAGEEW</sequence>
<dbReference type="InterPro" id="IPR029016">
    <property type="entry name" value="GAF-like_dom_sf"/>
</dbReference>
<keyword evidence="3" id="KW-0804">Transcription</keyword>
<evidence type="ECO:0000313" key="7">
    <source>
        <dbReference type="EMBL" id="PSK99403.1"/>
    </source>
</evidence>
<dbReference type="InterPro" id="IPR005471">
    <property type="entry name" value="Tscrpt_reg_IclR_N"/>
</dbReference>
<feature type="region of interest" description="Disordered" evidence="4">
    <location>
        <begin position="1"/>
        <end position="29"/>
    </location>
</feature>
<evidence type="ECO:0000256" key="2">
    <source>
        <dbReference type="ARBA" id="ARBA00023125"/>
    </source>
</evidence>
<evidence type="ECO:0000259" key="6">
    <source>
        <dbReference type="PROSITE" id="PS51078"/>
    </source>
</evidence>
<dbReference type="GO" id="GO:0003700">
    <property type="term" value="F:DNA-binding transcription factor activity"/>
    <property type="evidence" value="ECO:0007669"/>
    <property type="project" value="TreeGrafter"/>
</dbReference>
<keyword evidence="2" id="KW-0238">DNA-binding</keyword>
<dbReference type="PROSITE" id="PS51077">
    <property type="entry name" value="HTH_ICLR"/>
    <property type="match status" value="1"/>
</dbReference>
<keyword evidence="8" id="KW-1185">Reference proteome</keyword>
<dbReference type="PANTHER" id="PTHR30136">
    <property type="entry name" value="HELIX-TURN-HELIX TRANSCRIPTIONAL REGULATOR, ICLR FAMILY"/>
    <property type="match status" value="1"/>
</dbReference>
<evidence type="ECO:0000256" key="1">
    <source>
        <dbReference type="ARBA" id="ARBA00023015"/>
    </source>
</evidence>
<feature type="compositionally biased region" description="Basic and acidic residues" evidence="4">
    <location>
        <begin position="1"/>
        <end position="17"/>
    </location>
</feature>
<gene>
    <name evidence="7" type="ORF">CLV63_103127</name>
</gene>
<evidence type="ECO:0000259" key="5">
    <source>
        <dbReference type="PROSITE" id="PS51077"/>
    </source>
</evidence>
<dbReference type="InterPro" id="IPR014757">
    <property type="entry name" value="Tscrpt_reg_IclR_C"/>
</dbReference>
<dbReference type="InterPro" id="IPR036388">
    <property type="entry name" value="WH-like_DNA-bd_sf"/>
</dbReference>
<dbReference type="GO" id="GO:0045892">
    <property type="term" value="P:negative regulation of DNA-templated transcription"/>
    <property type="evidence" value="ECO:0007669"/>
    <property type="project" value="TreeGrafter"/>
</dbReference>
<dbReference type="InterPro" id="IPR050707">
    <property type="entry name" value="HTH_MetabolicPath_Reg"/>
</dbReference>
<organism evidence="7 8">
    <name type="scientific">Murinocardiopsis flavida</name>
    <dbReference type="NCBI Taxonomy" id="645275"/>
    <lineage>
        <taxon>Bacteria</taxon>
        <taxon>Bacillati</taxon>
        <taxon>Actinomycetota</taxon>
        <taxon>Actinomycetes</taxon>
        <taxon>Streptosporangiales</taxon>
        <taxon>Nocardiopsidaceae</taxon>
        <taxon>Murinocardiopsis</taxon>
    </lineage>
</organism>
<feature type="domain" description="HTH iclR-type" evidence="5">
    <location>
        <begin position="31"/>
        <end position="90"/>
    </location>
</feature>
<dbReference type="PROSITE" id="PS51078">
    <property type="entry name" value="ICLR_ED"/>
    <property type="match status" value="1"/>
</dbReference>
<dbReference type="EMBL" id="PYGA01000003">
    <property type="protein sequence ID" value="PSK99403.1"/>
    <property type="molecule type" value="Genomic_DNA"/>
</dbReference>
<dbReference type="Gene3D" id="3.30.450.40">
    <property type="match status" value="1"/>
</dbReference>
<evidence type="ECO:0000256" key="3">
    <source>
        <dbReference type="ARBA" id="ARBA00023163"/>
    </source>
</evidence>
<dbReference type="OrthoDB" id="4474362at2"/>
<dbReference type="SUPFAM" id="SSF46785">
    <property type="entry name" value="Winged helix' DNA-binding domain"/>
    <property type="match status" value="1"/>
</dbReference>
<name>A0A2P8DQA4_9ACTN</name>